<feature type="coiled-coil region" evidence="1">
    <location>
        <begin position="70"/>
        <end position="215"/>
    </location>
</feature>
<reference evidence="2 3" key="1">
    <citation type="submission" date="2014-04" db="EMBL/GenBank/DDBJ databases">
        <title>Genome evolution of avian class.</title>
        <authorList>
            <person name="Zhang G."/>
            <person name="Li C."/>
        </authorList>
    </citation>
    <scope>NUCLEOTIDE SEQUENCE [LARGE SCALE GENOMIC DNA]</scope>
    <source>
        <strain evidence="2">BGI_N320</strain>
    </source>
</reference>
<keyword evidence="3" id="KW-1185">Reference proteome</keyword>
<dbReference type="GO" id="GO:1905515">
    <property type="term" value="P:non-motile cilium assembly"/>
    <property type="evidence" value="ECO:0007669"/>
    <property type="project" value="TreeGrafter"/>
</dbReference>
<dbReference type="AlphaFoldDB" id="A0A091H4V5"/>
<proteinExistence type="predicted"/>
<name>A0A091H4V5_BUCRH</name>
<sequence length="381" mass="43013">LLEVENEQLQDQLREVRDENCRLYKLLTDKNFEIKHLQKKIQEDRLALAGTSGLAGDVAATKIVELAKKNREITAETESEKAKVKQLNNKVKELERELQTAVKKIESLGGGDAGVKQSALKTIEGNLAESPEVKALQEKLTTANFKVMEYRNQLQAAKQELRMAQKLLASEVGEDVSVQSLLANSGSWRGRAQPILVLQSKVRELENQLAQNKIRTSLSEINEELLALTDPRKLSAQEKNLLKIRSLEKEKKATLEKLTGEHDALQKSHEEVKKKLDASKARNKVLCSEVKTLKGQIVTLLEKGKHDDEFIGALLSQQKAMQEILKHLSQQDEKNKELQQMLGQHSNSEVQNQNCLIKQLRQMVAEQEAKIKELEEEIGQL</sequence>
<gene>
    <name evidence="2" type="ORF">N320_06397</name>
</gene>
<evidence type="ECO:0000313" key="3">
    <source>
        <dbReference type="Proteomes" id="UP000054064"/>
    </source>
</evidence>
<dbReference type="GO" id="GO:0031122">
    <property type="term" value="P:cytoplasmic microtubule organization"/>
    <property type="evidence" value="ECO:0007669"/>
    <property type="project" value="TreeGrafter"/>
</dbReference>
<dbReference type="InterPro" id="IPR038929">
    <property type="entry name" value="CCDC13"/>
</dbReference>
<dbReference type="GO" id="GO:0034451">
    <property type="term" value="C:centriolar satellite"/>
    <property type="evidence" value="ECO:0007669"/>
    <property type="project" value="TreeGrafter"/>
</dbReference>
<feature type="coiled-coil region" evidence="1">
    <location>
        <begin position="321"/>
        <end position="377"/>
    </location>
</feature>
<evidence type="ECO:0000313" key="2">
    <source>
        <dbReference type="EMBL" id="KFO90454.1"/>
    </source>
</evidence>
<keyword evidence="1" id="KW-0175">Coiled coil</keyword>
<protein>
    <submittedName>
        <fullName evidence="2">Coiled-coil domain-containing protein 13</fullName>
    </submittedName>
</protein>
<dbReference type="Proteomes" id="UP000054064">
    <property type="component" value="Unassembled WGS sequence"/>
</dbReference>
<dbReference type="EMBL" id="KL523757">
    <property type="protein sequence ID" value="KFO90454.1"/>
    <property type="molecule type" value="Genomic_DNA"/>
</dbReference>
<organism evidence="2 3">
    <name type="scientific">Buceros rhinoceros silvestris</name>
    <dbReference type="NCBI Taxonomy" id="175836"/>
    <lineage>
        <taxon>Eukaryota</taxon>
        <taxon>Metazoa</taxon>
        <taxon>Chordata</taxon>
        <taxon>Craniata</taxon>
        <taxon>Vertebrata</taxon>
        <taxon>Euteleostomi</taxon>
        <taxon>Archelosauria</taxon>
        <taxon>Archosauria</taxon>
        <taxon>Dinosauria</taxon>
        <taxon>Saurischia</taxon>
        <taxon>Theropoda</taxon>
        <taxon>Coelurosauria</taxon>
        <taxon>Aves</taxon>
        <taxon>Neognathae</taxon>
        <taxon>Neoaves</taxon>
        <taxon>Telluraves</taxon>
        <taxon>Coraciimorphae</taxon>
        <taxon>Bucerotiformes</taxon>
        <taxon>Bucerotidae</taxon>
        <taxon>Buceros</taxon>
    </lineage>
</organism>
<feature type="non-terminal residue" evidence="2">
    <location>
        <position position="1"/>
    </location>
</feature>
<dbReference type="PANTHER" id="PTHR31935">
    <property type="entry name" value="COILED-COIL DOMAIN-CONTAINING PROTEIN 13"/>
    <property type="match status" value="1"/>
</dbReference>
<evidence type="ECO:0000256" key="1">
    <source>
        <dbReference type="SAM" id="Coils"/>
    </source>
</evidence>
<feature type="non-terminal residue" evidence="2">
    <location>
        <position position="381"/>
    </location>
</feature>
<accession>A0A091H4V5</accession>
<dbReference type="PANTHER" id="PTHR31935:SF1">
    <property type="entry name" value="COILED-COIL DOMAIN-CONTAINING PROTEIN 13"/>
    <property type="match status" value="1"/>
</dbReference>
<feature type="coiled-coil region" evidence="1">
    <location>
        <begin position="255"/>
        <end position="282"/>
    </location>
</feature>